<dbReference type="InterPro" id="IPR042099">
    <property type="entry name" value="ANL_N_sf"/>
</dbReference>
<feature type="domain" description="AMP-binding enzyme C-terminal" evidence="2">
    <location>
        <begin position="456"/>
        <end position="534"/>
    </location>
</feature>
<dbReference type="GO" id="GO:0016878">
    <property type="term" value="F:acid-thiol ligase activity"/>
    <property type="evidence" value="ECO:0007669"/>
    <property type="project" value="UniProtKB-ARBA"/>
</dbReference>
<dbReference type="Gene3D" id="3.30.300.30">
    <property type="match status" value="1"/>
</dbReference>
<sequence length="552" mass="60113">MPTRAIAAGSARRRRAAMKVSTPDASKVDFRNFKDELREHARTWTQSTVFARENPDGPALYSFFGNRSFLQLHQNANRVANALLALGLHRGDAIALMVRNRPEFVEVLLAAMRIGLRLTPINTHLTAREASYIVHDCQAKVLFAEDALLQAMAADVALAPPTARTIVVGAPAGLRERYEAMIAVASPELPSPLAAGTLMLYTSGTTGSPKGVLREEPEIVEPQYEGTFTNYNPLADVAMCCGPAYHAAPLLIDVRWPLASGVPLVLLEKWDSTAALGLIETHKVTHAHMVPTMFQRLLALDPTVRAAYNLSSLRFVVHGAAPCQPEVKRAMIAWFGPIITEYYGATEGGNGINVDSQQWLRKPGTVGWLNPALGHRLLGPDGNDAAPGVVGEIHFSAPKDGRFQYFGDAEKTAQTYQGDYFTLGDFGYVDEDGFLFLTGRAAECIISGGVNIYPQEVDNVLLGHPAVADACTVGAPDAEWGERVVSLVVTRPGYTASPALAEELMAWCATQLAGFKRPRKIHFETEVPRTATGKLLRKSARERFWNEAERAI</sequence>
<dbReference type="PROSITE" id="PS00455">
    <property type="entry name" value="AMP_BINDING"/>
    <property type="match status" value="1"/>
</dbReference>
<evidence type="ECO:0000313" key="3">
    <source>
        <dbReference type="EMBL" id="PWF55488.1"/>
    </source>
</evidence>
<dbReference type="InterPro" id="IPR045851">
    <property type="entry name" value="AMP-bd_C_sf"/>
</dbReference>
<evidence type="ECO:0000313" key="4">
    <source>
        <dbReference type="Proteomes" id="UP000241421"/>
    </source>
</evidence>
<dbReference type="PANTHER" id="PTHR43767:SF1">
    <property type="entry name" value="NONRIBOSOMAL PEPTIDE SYNTHASE PES1 (EUROFUNG)-RELATED"/>
    <property type="match status" value="1"/>
</dbReference>
<dbReference type="AlphaFoldDB" id="A0A2U2I6T4"/>
<dbReference type="Gene3D" id="3.40.50.12780">
    <property type="entry name" value="N-terminal domain of ligase-like"/>
    <property type="match status" value="1"/>
</dbReference>
<dbReference type="Pfam" id="PF13193">
    <property type="entry name" value="AMP-binding_C"/>
    <property type="match status" value="1"/>
</dbReference>
<dbReference type="SUPFAM" id="SSF56801">
    <property type="entry name" value="Acetyl-CoA synthetase-like"/>
    <property type="match status" value="1"/>
</dbReference>
<feature type="domain" description="AMP-dependent synthetase/ligase" evidence="1">
    <location>
        <begin position="51"/>
        <end position="398"/>
    </location>
</feature>
<dbReference type="InterPro" id="IPR050237">
    <property type="entry name" value="ATP-dep_AMP-bd_enzyme"/>
</dbReference>
<dbReference type="InterPro" id="IPR025110">
    <property type="entry name" value="AMP-bd_C"/>
</dbReference>
<name>A0A2U2I6T4_9BURK</name>
<dbReference type="InterPro" id="IPR020845">
    <property type="entry name" value="AMP-binding_CS"/>
</dbReference>
<dbReference type="Proteomes" id="UP000241421">
    <property type="component" value="Unassembled WGS sequence"/>
</dbReference>
<protein>
    <submittedName>
        <fullName evidence="3">Acyl-CoA synthase</fullName>
    </submittedName>
</protein>
<reference evidence="3 4" key="1">
    <citation type="submission" date="2018-04" db="EMBL/GenBank/DDBJ databases">
        <title>Massilia violaceinigra sp. nov., a novel purple-pigmented bacterium isolated from Tianshan glacier, Xinjiang, China.</title>
        <authorList>
            <person name="Wang H."/>
        </authorList>
    </citation>
    <scope>NUCLEOTIDE SEQUENCE [LARGE SCALE GENOMIC DNA]</scope>
    <source>
        <strain evidence="3 4">B448-2</strain>
    </source>
</reference>
<dbReference type="InterPro" id="IPR000873">
    <property type="entry name" value="AMP-dep_synth/lig_dom"/>
</dbReference>
<evidence type="ECO:0000259" key="1">
    <source>
        <dbReference type="Pfam" id="PF00501"/>
    </source>
</evidence>
<organism evidence="3 4">
    <name type="scientific">Massilia glaciei</name>
    <dbReference type="NCBI Taxonomy" id="1524097"/>
    <lineage>
        <taxon>Bacteria</taxon>
        <taxon>Pseudomonadati</taxon>
        <taxon>Pseudomonadota</taxon>
        <taxon>Betaproteobacteria</taxon>
        <taxon>Burkholderiales</taxon>
        <taxon>Oxalobacteraceae</taxon>
        <taxon>Telluria group</taxon>
        <taxon>Massilia</taxon>
    </lineage>
</organism>
<dbReference type="EMBL" id="PXWF02000021">
    <property type="protein sequence ID" value="PWF55488.1"/>
    <property type="molecule type" value="Genomic_DNA"/>
</dbReference>
<dbReference type="PANTHER" id="PTHR43767">
    <property type="entry name" value="LONG-CHAIN-FATTY-ACID--COA LIGASE"/>
    <property type="match status" value="1"/>
</dbReference>
<proteinExistence type="predicted"/>
<evidence type="ECO:0000259" key="2">
    <source>
        <dbReference type="Pfam" id="PF13193"/>
    </source>
</evidence>
<gene>
    <name evidence="3" type="ORF">C7C56_001545</name>
</gene>
<accession>A0A2U2I6T4</accession>
<dbReference type="OrthoDB" id="9766486at2"/>
<dbReference type="Pfam" id="PF00501">
    <property type="entry name" value="AMP-binding"/>
    <property type="match status" value="1"/>
</dbReference>
<comment type="caution">
    <text evidence="3">The sequence shown here is derived from an EMBL/GenBank/DDBJ whole genome shotgun (WGS) entry which is preliminary data.</text>
</comment>
<keyword evidence="4" id="KW-1185">Reference proteome</keyword>